<dbReference type="Proteomes" id="UP001327560">
    <property type="component" value="Chromosome 3"/>
</dbReference>
<dbReference type="InterPro" id="IPR039928">
    <property type="entry name" value="LNK"/>
</dbReference>
<gene>
    <name evidence="1" type="ORF">Cni_G11461</name>
</gene>
<accession>A0AAQ3K6D6</accession>
<dbReference type="GO" id="GO:0007623">
    <property type="term" value="P:circadian rhythm"/>
    <property type="evidence" value="ECO:0007669"/>
    <property type="project" value="InterPro"/>
</dbReference>
<dbReference type="PANTHER" id="PTHR33334:SF8">
    <property type="entry name" value="PROTEIN LNK1"/>
    <property type="match status" value="1"/>
</dbReference>
<organism evidence="1 2">
    <name type="scientific">Canna indica</name>
    <name type="common">Indian-shot</name>
    <dbReference type="NCBI Taxonomy" id="4628"/>
    <lineage>
        <taxon>Eukaryota</taxon>
        <taxon>Viridiplantae</taxon>
        <taxon>Streptophyta</taxon>
        <taxon>Embryophyta</taxon>
        <taxon>Tracheophyta</taxon>
        <taxon>Spermatophyta</taxon>
        <taxon>Magnoliopsida</taxon>
        <taxon>Liliopsida</taxon>
        <taxon>Zingiberales</taxon>
        <taxon>Cannaceae</taxon>
        <taxon>Canna</taxon>
    </lineage>
</organism>
<dbReference type="GO" id="GO:0006355">
    <property type="term" value="P:regulation of DNA-templated transcription"/>
    <property type="evidence" value="ECO:0007669"/>
    <property type="project" value="InterPro"/>
</dbReference>
<protein>
    <submittedName>
        <fullName evidence="1">Protein LNK1 isoform X2</fullName>
    </submittedName>
</protein>
<name>A0AAQ3K6D6_9LILI</name>
<dbReference type="PANTHER" id="PTHR33334">
    <property type="entry name" value="PROTEIN LNK1"/>
    <property type="match status" value="1"/>
</dbReference>
<reference evidence="1 2" key="1">
    <citation type="submission" date="2023-10" db="EMBL/GenBank/DDBJ databases">
        <title>Chromosome-scale genome assembly provides insights into flower coloration mechanisms of Canna indica.</title>
        <authorList>
            <person name="Li C."/>
        </authorList>
    </citation>
    <scope>NUCLEOTIDE SEQUENCE [LARGE SCALE GENOMIC DNA]</scope>
    <source>
        <tissue evidence="1">Flower</tissue>
    </source>
</reference>
<dbReference type="AlphaFoldDB" id="A0AAQ3K6D6"/>
<proteinExistence type="predicted"/>
<dbReference type="EMBL" id="CP136892">
    <property type="protein sequence ID" value="WOL02742.1"/>
    <property type="molecule type" value="Genomic_DNA"/>
</dbReference>
<sequence>MNAQTSTGLREGHHIPADKLEENAWNDFANQDDHVLLTQGYEVPNPSAIPCEDIQKSQHEAVFGNYNYAVRNLIPAENGNNSVAKDLNFDEWPDIDNYDDVERMFRSCDTTFGQSHVNFFDELSWLPSSSNAVDDGSRTSYLLPSSEIDLVEEIFADINCLPKFGPQTTDVNSTSVSCHSDSGCRKNAKLEGISVSAQQVGNQNSLEDDIMQRWVDQKVTTGAAVKTQANPLQCFSEESHFFGCSCSSCMHNCNSNAQVDYIVPADWIPQAQSTSNSNKFENDSHPITLYEQFAPHAHQFMDHLKPSVPQVKLPDNKMEKLSKQSYDTALMEHSDQSTETNESSVLKKQIKSQKAIASGNLQEIDGVPIAAIYYRITQQNSLAASVFSDGITVETMSLQQLWHVISQLDVRTKLCIRDSLYRLARSTTQQNIFSGRSCSNESMNVRDILGTEALNICAAGSNVETETNPIDRSMAHLLFQQPLASLKRCS</sequence>
<evidence type="ECO:0000313" key="1">
    <source>
        <dbReference type="EMBL" id="WOL02742.1"/>
    </source>
</evidence>
<keyword evidence="2" id="KW-1185">Reference proteome</keyword>
<evidence type="ECO:0000313" key="2">
    <source>
        <dbReference type="Proteomes" id="UP001327560"/>
    </source>
</evidence>